<proteinExistence type="inferred from homology"/>
<dbReference type="Pfam" id="PF02709">
    <property type="entry name" value="Glyco_transf_7C"/>
    <property type="match status" value="1"/>
</dbReference>
<comment type="caution">
    <text evidence="6">The sequence shown here is derived from an EMBL/GenBank/DDBJ whole genome shotgun (WGS) entry which is preliminary data.</text>
</comment>
<evidence type="ECO:0000259" key="4">
    <source>
        <dbReference type="Pfam" id="PF00535"/>
    </source>
</evidence>
<keyword evidence="3" id="KW-0808">Transferase</keyword>
<reference evidence="6 7" key="1">
    <citation type="submission" date="2020-09" db="EMBL/GenBank/DDBJ databases">
        <title>Roseomonas.</title>
        <authorList>
            <person name="Zhu W."/>
        </authorList>
    </citation>
    <scope>NUCLEOTIDE SEQUENCE [LARGE SCALE GENOMIC DNA]</scope>
    <source>
        <strain evidence="6 7">573</strain>
    </source>
</reference>
<sequence length="286" mass="30139">MPQPVAVLTLVRGRGDHLANLLEGLGRGSRRPDLVVVADMNDTPTALPATPFPLRQPHRPAGTLPLAAARNAAAAAAGDTPLLVFLDVDCIPGAGCVAALADALEQHNALVCADIRYLPAGIAAPGWTEADLLRHGHSHPVRPFPAAGLRAEPNAGLFWSLGFGIRAASFRRLGGFDEGFTGYGAEDTDLGFRARDAGIPLLFSGDARAFHQHHASFDPPLQHVADIATNAWRFRQRHGFWPMDGWLDAFAALGLIAPPGDGPIALLRAPTGAELAAARRPEGAPF</sequence>
<dbReference type="Gene3D" id="3.90.550.10">
    <property type="entry name" value="Spore Coat Polysaccharide Biosynthesis Protein SpsA, Chain A"/>
    <property type="match status" value="1"/>
</dbReference>
<dbReference type="PANTHER" id="PTHR43179">
    <property type="entry name" value="RHAMNOSYLTRANSFERASE WBBL"/>
    <property type="match status" value="1"/>
</dbReference>
<dbReference type="PANTHER" id="PTHR43179:SF12">
    <property type="entry name" value="GALACTOFURANOSYLTRANSFERASE GLFT2"/>
    <property type="match status" value="1"/>
</dbReference>
<protein>
    <submittedName>
        <fullName evidence="6">Glycosyltransferase family 2 protein</fullName>
    </submittedName>
</protein>
<organism evidence="6 7">
    <name type="scientific">Roseomonas haemaphysalidis</name>
    <dbReference type="NCBI Taxonomy" id="2768162"/>
    <lineage>
        <taxon>Bacteria</taxon>
        <taxon>Pseudomonadati</taxon>
        <taxon>Pseudomonadota</taxon>
        <taxon>Alphaproteobacteria</taxon>
        <taxon>Acetobacterales</taxon>
        <taxon>Roseomonadaceae</taxon>
        <taxon>Roseomonas</taxon>
    </lineage>
</organism>
<name>A0ABS3KUK6_9PROT</name>
<keyword evidence="7" id="KW-1185">Reference proteome</keyword>
<evidence type="ECO:0000259" key="5">
    <source>
        <dbReference type="Pfam" id="PF02709"/>
    </source>
</evidence>
<evidence type="ECO:0000313" key="6">
    <source>
        <dbReference type="EMBL" id="MBO1081159.1"/>
    </source>
</evidence>
<dbReference type="RefSeq" id="WP_207419340.1">
    <property type="nucleotide sequence ID" value="NZ_CP061177.1"/>
</dbReference>
<evidence type="ECO:0000256" key="2">
    <source>
        <dbReference type="ARBA" id="ARBA00022676"/>
    </source>
</evidence>
<accession>A0ABS3KUK6</accession>
<dbReference type="InterPro" id="IPR027791">
    <property type="entry name" value="Galactosyl_T_C"/>
</dbReference>
<dbReference type="Pfam" id="PF00535">
    <property type="entry name" value="Glycos_transf_2"/>
    <property type="match status" value="1"/>
</dbReference>
<dbReference type="SUPFAM" id="SSF53448">
    <property type="entry name" value="Nucleotide-diphospho-sugar transferases"/>
    <property type="match status" value="1"/>
</dbReference>
<evidence type="ECO:0000256" key="1">
    <source>
        <dbReference type="ARBA" id="ARBA00006739"/>
    </source>
</evidence>
<feature type="domain" description="Galactosyltransferase C-terminal" evidence="5">
    <location>
        <begin position="165"/>
        <end position="199"/>
    </location>
</feature>
<dbReference type="InterPro" id="IPR029044">
    <property type="entry name" value="Nucleotide-diphossugar_trans"/>
</dbReference>
<dbReference type="InterPro" id="IPR001173">
    <property type="entry name" value="Glyco_trans_2-like"/>
</dbReference>
<evidence type="ECO:0000313" key="7">
    <source>
        <dbReference type="Proteomes" id="UP001518989"/>
    </source>
</evidence>
<gene>
    <name evidence="6" type="ORF">IAI61_19190</name>
</gene>
<comment type="similarity">
    <text evidence="1">Belongs to the glycosyltransferase 2 family.</text>
</comment>
<dbReference type="EMBL" id="JACTNG010000013">
    <property type="protein sequence ID" value="MBO1081159.1"/>
    <property type="molecule type" value="Genomic_DNA"/>
</dbReference>
<evidence type="ECO:0000256" key="3">
    <source>
        <dbReference type="ARBA" id="ARBA00022679"/>
    </source>
</evidence>
<keyword evidence="2" id="KW-0328">Glycosyltransferase</keyword>
<dbReference type="Proteomes" id="UP001518989">
    <property type="component" value="Unassembled WGS sequence"/>
</dbReference>
<feature type="domain" description="Glycosyltransferase 2-like" evidence="4">
    <location>
        <begin position="66"/>
        <end position="123"/>
    </location>
</feature>